<protein>
    <recommendedName>
        <fullName evidence="4">C4-dicarboxylate ABC transporter substrate-binding protein</fullName>
    </recommendedName>
</protein>
<sequence length="435" mass="47930">MSIVSKVASQLVLAALAAGLVTSHASAQLLPQIQPPRPAATRSIIVPVSPAPARPNAAPVIPAPPRPAGLPASLSPAPGSGPDVWRLPNPNDVNEGTVTIITAPAGGATSVFGSDMARVLDDQSNIRVLPVLGKGPVRNVSDILFLKTIDMGAVAADVPEFYRLQYGIPDITSQLRYIARLYHNEIHIIARSSIRSIFDLNGKRIIAPTDVGFYSARVIFNRLNLAASFDYASDDAKSIQKLIDGEADAYIVSTGKIFQLARNIRNDNRALHLVTIPYDRRLQDLYLPTTLSSEEYPNLLQPGETIETVAISMLLVSYNWPENTERYRKVARFVDAFFANYDEFMKPPRHPKWRESSIVAAIPGWKRFKAADDWLIARSMVPRPQVADAQQVQFEAFVRQSGGQLSNDPAERSALFRQFLQWRQQHGGPPTPTQR</sequence>
<dbReference type="InterPro" id="IPR011852">
    <property type="entry name" value="TRAP_TAXI"/>
</dbReference>
<evidence type="ECO:0008006" key="4">
    <source>
        <dbReference type="Google" id="ProtNLM"/>
    </source>
</evidence>
<organism evidence="2 3">
    <name type="scientific">Bradyrhizobium ontarionense</name>
    <dbReference type="NCBI Taxonomy" id="2898149"/>
    <lineage>
        <taxon>Bacteria</taxon>
        <taxon>Pseudomonadati</taxon>
        <taxon>Pseudomonadota</taxon>
        <taxon>Alphaproteobacteria</taxon>
        <taxon>Hyphomicrobiales</taxon>
        <taxon>Nitrobacteraceae</taxon>
        <taxon>Bradyrhizobium</taxon>
    </lineage>
</organism>
<dbReference type="Proteomes" id="UP001431010">
    <property type="component" value="Chromosome"/>
</dbReference>
<evidence type="ECO:0000313" key="2">
    <source>
        <dbReference type="EMBL" id="UFZ07788.1"/>
    </source>
</evidence>
<gene>
    <name evidence="2" type="ORF">LQG66_16415</name>
</gene>
<dbReference type="PANTHER" id="PTHR42941:SF1">
    <property type="entry name" value="SLL1037 PROTEIN"/>
    <property type="match status" value="1"/>
</dbReference>
<dbReference type="PANTHER" id="PTHR42941">
    <property type="entry name" value="SLL1037 PROTEIN"/>
    <property type="match status" value="1"/>
</dbReference>
<feature type="chain" id="PRO_5045542688" description="C4-dicarboxylate ABC transporter substrate-binding protein" evidence="1">
    <location>
        <begin position="28"/>
        <end position="435"/>
    </location>
</feature>
<dbReference type="Gene3D" id="3.40.190.10">
    <property type="entry name" value="Periplasmic binding protein-like II"/>
    <property type="match status" value="2"/>
</dbReference>
<feature type="signal peptide" evidence="1">
    <location>
        <begin position="1"/>
        <end position="27"/>
    </location>
</feature>
<evidence type="ECO:0000256" key="1">
    <source>
        <dbReference type="SAM" id="SignalP"/>
    </source>
</evidence>
<dbReference type="SUPFAM" id="SSF53850">
    <property type="entry name" value="Periplasmic binding protein-like II"/>
    <property type="match status" value="1"/>
</dbReference>
<reference evidence="2" key="1">
    <citation type="journal article" date="2024" name="Antonie Van Leeuwenhoek">
        <title>Bradyrhizobium ontarionense sp. nov., a novel bacterial symbiont isolated from Aeschynomene indica (Indian jointvetch), harbours photosynthesis, nitrogen fixation and nitrous oxide (N2O) reductase genes.</title>
        <authorList>
            <person name="Bromfield E.S.P."/>
            <person name="Cloutier S."/>
        </authorList>
    </citation>
    <scope>NUCLEOTIDE SEQUENCE</scope>
    <source>
        <strain evidence="2">A19</strain>
    </source>
</reference>
<dbReference type="Pfam" id="PF16868">
    <property type="entry name" value="NMT1_3"/>
    <property type="match status" value="1"/>
</dbReference>
<dbReference type="RefSeq" id="WP_231327238.1">
    <property type="nucleotide sequence ID" value="NZ_CP088156.1"/>
</dbReference>
<dbReference type="EMBL" id="CP088156">
    <property type="protein sequence ID" value="UFZ07788.1"/>
    <property type="molecule type" value="Genomic_DNA"/>
</dbReference>
<evidence type="ECO:0000313" key="3">
    <source>
        <dbReference type="Proteomes" id="UP001431010"/>
    </source>
</evidence>
<keyword evidence="3" id="KW-1185">Reference proteome</keyword>
<name>A0ABY3RM17_9BRAD</name>
<keyword evidence="1" id="KW-0732">Signal</keyword>
<proteinExistence type="predicted"/>
<accession>A0ABY3RM17</accession>